<evidence type="ECO:0000259" key="5">
    <source>
        <dbReference type="Pfam" id="PF13505"/>
    </source>
</evidence>
<evidence type="ECO:0000313" key="6">
    <source>
        <dbReference type="EMBL" id="RUQ88848.1"/>
    </source>
</evidence>
<evidence type="ECO:0000256" key="3">
    <source>
        <dbReference type="ARBA" id="ARBA00023136"/>
    </source>
</evidence>
<proteinExistence type="predicted"/>
<evidence type="ECO:0000313" key="7">
    <source>
        <dbReference type="Proteomes" id="UP000288012"/>
    </source>
</evidence>
<dbReference type="Gene3D" id="2.40.160.20">
    <property type="match status" value="1"/>
</dbReference>
<comment type="caution">
    <text evidence="6">The sequence shown here is derived from an EMBL/GenBank/DDBJ whole genome shotgun (WGS) entry which is preliminary data.</text>
</comment>
<protein>
    <submittedName>
        <fullName evidence="6">Porin family protein</fullName>
    </submittedName>
</protein>
<dbReference type="Pfam" id="PF13505">
    <property type="entry name" value="OMP_b-brl"/>
    <property type="match status" value="1"/>
</dbReference>
<dbReference type="GO" id="GO:0016020">
    <property type="term" value="C:membrane"/>
    <property type="evidence" value="ECO:0007669"/>
    <property type="project" value="UniProtKB-SubCell"/>
</dbReference>
<dbReference type="EMBL" id="RZGR01000010">
    <property type="protein sequence ID" value="RUQ88848.1"/>
    <property type="molecule type" value="Genomic_DNA"/>
</dbReference>
<dbReference type="AlphaFoldDB" id="A0A433JK67"/>
<dbReference type="InterPro" id="IPR051692">
    <property type="entry name" value="OMP-like"/>
</dbReference>
<dbReference type="RefSeq" id="WP_126953311.1">
    <property type="nucleotide sequence ID" value="NZ_RZGR01000010.1"/>
</dbReference>
<reference evidence="6 7" key="1">
    <citation type="submission" date="2018-12" db="EMBL/GenBank/DDBJ databases">
        <title>Legionella sp,whole genome shotgun sequence.</title>
        <authorList>
            <person name="Wu H."/>
        </authorList>
    </citation>
    <scope>NUCLEOTIDE SEQUENCE [LARGE SCALE GENOMIC DNA]</scope>
    <source>
        <strain evidence="7">km714</strain>
    </source>
</reference>
<evidence type="ECO:0000256" key="2">
    <source>
        <dbReference type="ARBA" id="ARBA00022729"/>
    </source>
</evidence>
<gene>
    <name evidence="6" type="ORF">EKM59_04745</name>
</gene>
<comment type="subcellular location">
    <subcellularLocation>
        <location evidence="1">Membrane</location>
    </subcellularLocation>
</comment>
<keyword evidence="2 4" id="KW-0732">Signal</keyword>
<evidence type="ECO:0000256" key="4">
    <source>
        <dbReference type="SAM" id="SignalP"/>
    </source>
</evidence>
<sequence length="250" mass="27256">MYQKTYSKFGPRIFFSSLLTLVCMQAQAGMMGSLPPIAPWDGFYASGLLGGAWGEQDWNYTNLNYFNTLGPVLIGTDFSFNSKSVLGGVNLGYNYQPNDWFVGIEGALMAADLNPTRVSPFFAIDRYTSDLNALGTLKGRFGYAHDEWLFNVNGGLAIANVKLTLRDTLVGISASSSRSWRPGWVLGAGVDRKLTPHFSIGIGYDYSQIKFNKTLTCPSCGTGTGQGTPVVEGKIGIQTLLARCSYWFNA</sequence>
<name>A0A433JK67_9GAMM</name>
<dbReference type="InterPro" id="IPR011250">
    <property type="entry name" value="OMP/PagP_B-barrel"/>
</dbReference>
<dbReference type="PANTHER" id="PTHR34001">
    <property type="entry name" value="BLL7405 PROTEIN"/>
    <property type="match status" value="1"/>
</dbReference>
<feature type="domain" description="Outer membrane protein beta-barrel" evidence="5">
    <location>
        <begin position="17"/>
        <end position="211"/>
    </location>
</feature>
<organism evidence="6 7">
    <name type="scientific">Legionella septentrionalis</name>
    <dbReference type="NCBI Taxonomy" id="2498109"/>
    <lineage>
        <taxon>Bacteria</taxon>
        <taxon>Pseudomonadati</taxon>
        <taxon>Pseudomonadota</taxon>
        <taxon>Gammaproteobacteria</taxon>
        <taxon>Legionellales</taxon>
        <taxon>Legionellaceae</taxon>
        <taxon>Legionella</taxon>
    </lineage>
</organism>
<feature type="signal peptide" evidence="4">
    <location>
        <begin position="1"/>
        <end position="28"/>
    </location>
</feature>
<dbReference type="Proteomes" id="UP000288012">
    <property type="component" value="Unassembled WGS sequence"/>
</dbReference>
<keyword evidence="7" id="KW-1185">Reference proteome</keyword>
<accession>A0A433JK67</accession>
<keyword evidence="3" id="KW-0472">Membrane</keyword>
<feature type="chain" id="PRO_5019264031" evidence="4">
    <location>
        <begin position="29"/>
        <end position="250"/>
    </location>
</feature>
<dbReference type="SUPFAM" id="SSF56925">
    <property type="entry name" value="OMPA-like"/>
    <property type="match status" value="1"/>
</dbReference>
<dbReference type="InterPro" id="IPR027385">
    <property type="entry name" value="Beta-barrel_OMP"/>
</dbReference>
<evidence type="ECO:0000256" key="1">
    <source>
        <dbReference type="ARBA" id="ARBA00004370"/>
    </source>
</evidence>
<dbReference type="PANTHER" id="PTHR34001:SF3">
    <property type="entry name" value="BLL7405 PROTEIN"/>
    <property type="match status" value="1"/>
</dbReference>